<protein>
    <submittedName>
        <fullName evidence="1">Uncharacterized protein</fullName>
    </submittedName>
</protein>
<name>A0A8S9RFG9_BRACR</name>
<dbReference type="Proteomes" id="UP000712600">
    <property type="component" value="Unassembled WGS sequence"/>
</dbReference>
<dbReference type="AlphaFoldDB" id="A0A8S9RFG9"/>
<proteinExistence type="predicted"/>
<reference evidence="1" key="1">
    <citation type="submission" date="2019-12" db="EMBL/GenBank/DDBJ databases">
        <title>Genome sequencing and annotation of Brassica cretica.</title>
        <authorList>
            <person name="Studholme D.J."/>
            <person name="Sarris P."/>
        </authorList>
    </citation>
    <scope>NUCLEOTIDE SEQUENCE</scope>
    <source>
        <strain evidence="1">PFS-109/04</strain>
        <tissue evidence="1">Leaf</tissue>
    </source>
</reference>
<accession>A0A8S9RFG9</accession>
<evidence type="ECO:0000313" key="1">
    <source>
        <dbReference type="EMBL" id="KAF3571337.1"/>
    </source>
</evidence>
<sequence>MSSLNPSSLSLPLALVRSELGRLSESSSRRYYYCSGLTGLCCFSENPPSFPHHILLLCGYHAFYEGVLARCLFSYLPGYFPPSPCLRSGNLCLHRDPASGNGNNVSPDFHIPGSKKALYHPSSTKHSGELFLPYRRGKTDPPTSRRGLNRGKWFFKKRFVNFSLFFCSSQSLFTSHTFRWVYNIGLREDESLESFLEGYLSLLREDVCSLHPVSTHLPSLCLSLWICLPVCPFQSLSESSSKRGFWQGAFSLIFLVNFFPLLACDRAVFVFIVIQHQAAATMFLHLFIDQVSCDFFSTR</sequence>
<comment type="caution">
    <text evidence="1">The sequence shown here is derived from an EMBL/GenBank/DDBJ whole genome shotgun (WGS) entry which is preliminary data.</text>
</comment>
<gene>
    <name evidence="1" type="ORF">F2Q69_00061484</name>
</gene>
<evidence type="ECO:0000313" key="2">
    <source>
        <dbReference type="Proteomes" id="UP000712600"/>
    </source>
</evidence>
<dbReference type="EMBL" id="QGKX02000095">
    <property type="protein sequence ID" value="KAF3571337.1"/>
    <property type="molecule type" value="Genomic_DNA"/>
</dbReference>
<organism evidence="1 2">
    <name type="scientific">Brassica cretica</name>
    <name type="common">Mustard</name>
    <dbReference type="NCBI Taxonomy" id="69181"/>
    <lineage>
        <taxon>Eukaryota</taxon>
        <taxon>Viridiplantae</taxon>
        <taxon>Streptophyta</taxon>
        <taxon>Embryophyta</taxon>
        <taxon>Tracheophyta</taxon>
        <taxon>Spermatophyta</taxon>
        <taxon>Magnoliopsida</taxon>
        <taxon>eudicotyledons</taxon>
        <taxon>Gunneridae</taxon>
        <taxon>Pentapetalae</taxon>
        <taxon>rosids</taxon>
        <taxon>malvids</taxon>
        <taxon>Brassicales</taxon>
        <taxon>Brassicaceae</taxon>
        <taxon>Brassiceae</taxon>
        <taxon>Brassica</taxon>
    </lineage>
</organism>